<dbReference type="Proteomes" id="UP000289718">
    <property type="component" value="Unassembled WGS sequence"/>
</dbReference>
<dbReference type="InterPro" id="IPR005220">
    <property type="entry name" value="CarO-like"/>
</dbReference>
<dbReference type="SUPFAM" id="SSF101756">
    <property type="entry name" value="Hypothetical protein YgiW"/>
    <property type="match status" value="1"/>
</dbReference>
<reference evidence="3 4" key="1">
    <citation type="submission" date="2017-09" db="EMBL/GenBank/DDBJ databases">
        <title>Genomics of the genus Arcobacter.</title>
        <authorList>
            <person name="Perez-Cataluna A."/>
            <person name="Figueras M.J."/>
            <person name="Salas-Masso N."/>
        </authorList>
    </citation>
    <scope>NUCLEOTIDE SEQUENCE [LARGE SCALE GENOMIC DNA]</scope>
    <source>
        <strain evidence="3 4">F156-34</strain>
    </source>
</reference>
<dbReference type="NCBIfam" id="TIGR00156">
    <property type="entry name" value="YgiW/YdeI family stress tolerance OB fold protein"/>
    <property type="match status" value="1"/>
</dbReference>
<dbReference type="PANTHER" id="PTHR36571:SF1">
    <property type="entry name" value="PROTEIN YGIW"/>
    <property type="match status" value="1"/>
</dbReference>
<feature type="chain" id="PRO_5020898335" evidence="2">
    <location>
        <begin position="20"/>
        <end position="122"/>
    </location>
</feature>
<keyword evidence="4" id="KW-1185">Reference proteome</keyword>
<dbReference type="PANTHER" id="PTHR36571">
    <property type="entry name" value="PROTEIN YGIW"/>
    <property type="match status" value="1"/>
</dbReference>
<gene>
    <name evidence="3" type="ORF">CP965_07105</name>
</gene>
<comment type="caution">
    <text evidence="3">The sequence shown here is derived from an EMBL/GenBank/DDBJ whole genome shotgun (WGS) entry which is preliminary data.</text>
</comment>
<dbReference type="EMBL" id="NXIE01000002">
    <property type="protein sequence ID" value="RXK13561.1"/>
    <property type="molecule type" value="Genomic_DNA"/>
</dbReference>
<dbReference type="InterPro" id="IPR036700">
    <property type="entry name" value="BOBF_sf"/>
</dbReference>
<dbReference type="Gene3D" id="2.40.50.200">
    <property type="entry name" value="Bacterial OB-fold"/>
    <property type="match status" value="1"/>
</dbReference>
<evidence type="ECO:0000313" key="4">
    <source>
        <dbReference type="Proteomes" id="UP000289718"/>
    </source>
</evidence>
<accession>A0A4Q1AWV7</accession>
<evidence type="ECO:0000256" key="1">
    <source>
        <dbReference type="ARBA" id="ARBA00022729"/>
    </source>
</evidence>
<dbReference type="AlphaFoldDB" id="A0A4Q1AWV7"/>
<name>A0A4Q1AWV7_9BACT</name>
<dbReference type="OrthoDB" id="6650354at2"/>
<dbReference type="Pfam" id="PF04076">
    <property type="entry name" value="BOF"/>
    <property type="match status" value="1"/>
</dbReference>
<evidence type="ECO:0000256" key="2">
    <source>
        <dbReference type="SAM" id="SignalP"/>
    </source>
</evidence>
<proteinExistence type="predicted"/>
<organism evidence="3 4">
    <name type="scientific">Halarcobacter mediterraneus</name>
    <dbReference type="NCBI Taxonomy" id="2023153"/>
    <lineage>
        <taxon>Bacteria</taxon>
        <taxon>Pseudomonadati</taxon>
        <taxon>Campylobacterota</taxon>
        <taxon>Epsilonproteobacteria</taxon>
        <taxon>Campylobacterales</taxon>
        <taxon>Arcobacteraceae</taxon>
        <taxon>Halarcobacter</taxon>
    </lineage>
</organism>
<keyword evidence="1 2" id="KW-0732">Signal</keyword>
<evidence type="ECO:0000313" key="3">
    <source>
        <dbReference type="EMBL" id="RXK13561.1"/>
    </source>
</evidence>
<sequence>MKKSLILASLLFASTTVFADFTGNTSESKSQGGFSGPSISKTTIEQAKTLKDDKPVVIKGKIIKHLGKDKYLFSDSSGEITIEIDHDDWRGVNVGPEDTITIYGEIDKDWNSIEIDVDSVKK</sequence>
<dbReference type="RefSeq" id="WP_129061384.1">
    <property type="nucleotide sequence ID" value="NZ_NXIE01000002.1"/>
</dbReference>
<dbReference type="NCBIfam" id="NF033674">
    <property type="entry name" value="stress_OB_fold"/>
    <property type="match status" value="1"/>
</dbReference>
<dbReference type="InterPro" id="IPR016052">
    <property type="entry name" value="YgiW/YdeI"/>
</dbReference>
<feature type="signal peptide" evidence="2">
    <location>
        <begin position="1"/>
        <end position="19"/>
    </location>
</feature>
<protein>
    <submittedName>
        <fullName evidence="3">TIGR00156 family protein</fullName>
    </submittedName>
</protein>